<dbReference type="GO" id="GO:0016020">
    <property type="term" value="C:membrane"/>
    <property type="evidence" value="ECO:0007669"/>
    <property type="project" value="UniProtKB-SubCell"/>
</dbReference>
<dbReference type="EMBL" id="HG739103">
    <property type="protein sequence ID" value="CDP05976.1"/>
    <property type="molecule type" value="Genomic_DNA"/>
</dbReference>
<evidence type="ECO:0000256" key="2">
    <source>
        <dbReference type="ARBA" id="ARBA00022448"/>
    </source>
</evidence>
<dbReference type="CDD" id="cd13686">
    <property type="entry name" value="GluR_Plant"/>
    <property type="match status" value="2"/>
</dbReference>
<evidence type="ECO:0000256" key="3">
    <source>
        <dbReference type="ARBA" id="ARBA00022692"/>
    </source>
</evidence>
<feature type="transmembrane region" description="Helical" evidence="11">
    <location>
        <begin position="1229"/>
        <end position="1247"/>
    </location>
</feature>
<evidence type="ECO:0000313" key="14">
    <source>
        <dbReference type="Proteomes" id="UP000295252"/>
    </source>
</evidence>
<dbReference type="Gene3D" id="3.40.50.2300">
    <property type="match status" value="3"/>
</dbReference>
<proteinExistence type="predicted"/>
<dbReference type="Gramene" id="CDP05976">
    <property type="protein sequence ID" value="CDP05976"/>
    <property type="gene ID" value="GSCOC_T00021310001"/>
</dbReference>
<dbReference type="PhylomeDB" id="A0A068UBV1"/>
<evidence type="ECO:0000256" key="9">
    <source>
        <dbReference type="ARBA" id="ARBA00023286"/>
    </source>
</evidence>
<dbReference type="InterPro" id="IPR001320">
    <property type="entry name" value="Iontro_rcpt_C"/>
</dbReference>
<dbReference type="Proteomes" id="UP000295252">
    <property type="component" value="Chromosome VII"/>
</dbReference>
<evidence type="ECO:0000256" key="6">
    <source>
        <dbReference type="ARBA" id="ARBA00023136"/>
    </source>
</evidence>
<dbReference type="STRING" id="49390.A0A068UBV1"/>
<evidence type="ECO:0000256" key="8">
    <source>
        <dbReference type="ARBA" id="ARBA00023180"/>
    </source>
</evidence>
<keyword evidence="3 11" id="KW-0812">Transmembrane</keyword>
<dbReference type="SUPFAM" id="SSF53822">
    <property type="entry name" value="Periplasmic binding protein-like I"/>
    <property type="match status" value="2"/>
</dbReference>
<keyword evidence="8" id="KW-0325">Glycoprotein</keyword>
<evidence type="ECO:0000256" key="11">
    <source>
        <dbReference type="SAM" id="Phobius"/>
    </source>
</evidence>
<dbReference type="InterPro" id="IPR015683">
    <property type="entry name" value="Ionotropic_Glu_rcpt"/>
</dbReference>
<dbReference type="OMA" id="QSWGWRR"/>
<evidence type="ECO:0000256" key="1">
    <source>
        <dbReference type="ARBA" id="ARBA00004141"/>
    </source>
</evidence>
<dbReference type="InterPro" id="IPR001828">
    <property type="entry name" value="ANF_lig-bd_rcpt"/>
</dbReference>
<dbReference type="InterPro" id="IPR028082">
    <property type="entry name" value="Peripla_BP_I"/>
</dbReference>
<evidence type="ECO:0000256" key="5">
    <source>
        <dbReference type="ARBA" id="ARBA00023065"/>
    </source>
</evidence>
<protein>
    <recommendedName>
        <fullName evidence="12">Ionotropic glutamate receptor C-terminal domain-containing protein</fullName>
    </recommendedName>
</protein>
<dbReference type="SMART" id="SM00079">
    <property type="entry name" value="PBPe"/>
    <property type="match status" value="1"/>
</dbReference>
<feature type="transmembrane region" description="Helical" evidence="11">
    <location>
        <begin position="467"/>
        <end position="485"/>
    </location>
</feature>
<evidence type="ECO:0000256" key="7">
    <source>
        <dbReference type="ARBA" id="ARBA00023170"/>
    </source>
</evidence>
<dbReference type="FunFam" id="3.40.50.2300:FF:000188">
    <property type="entry name" value="Glutamate receptor"/>
    <property type="match status" value="2"/>
</dbReference>
<keyword evidence="7" id="KW-0675">Receptor</keyword>
<dbReference type="CDD" id="cd19990">
    <property type="entry name" value="PBP1_GABAb_receptor_plant"/>
    <property type="match status" value="1"/>
</dbReference>
<dbReference type="GO" id="GO:0015276">
    <property type="term" value="F:ligand-gated monoatomic ion channel activity"/>
    <property type="evidence" value="ECO:0007669"/>
    <property type="project" value="InterPro"/>
</dbReference>
<feature type="transmembrane region" description="Helical" evidence="11">
    <location>
        <begin position="1199"/>
        <end position="1217"/>
    </location>
</feature>
<dbReference type="PANTHER" id="PTHR18966">
    <property type="entry name" value="IONOTROPIC GLUTAMATE RECEPTOR"/>
    <property type="match status" value="1"/>
</dbReference>
<gene>
    <name evidence="13" type="ORF">GSCOC_T00021310001</name>
</gene>
<keyword evidence="2" id="KW-0813">Transport</keyword>
<evidence type="ECO:0000259" key="12">
    <source>
        <dbReference type="SMART" id="SM00079"/>
    </source>
</evidence>
<evidence type="ECO:0000256" key="10">
    <source>
        <dbReference type="ARBA" id="ARBA00023303"/>
    </source>
</evidence>
<feature type="domain" description="Ionotropic glutamate receptor C-terminal" evidence="12">
    <location>
        <begin position="1049"/>
        <end position="1385"/>
    </location>
</feature>
<organism evidence="13 14">
    <name type="scientific">Coffea canephora</name>
    <name type="common">Robusta coffee</name>
    <dbReference type="NCBI Taxonomy" id="49390"/>
    <lineage>
        <taxon>Eukaryota</taxon>
        <taxon>Viridiplantae</taxon>
        <taxon>Streptophyta</taxon>
        <taxon>Embryophyta</taxon>
        <taxon>Tracheophyta</taxon>
        <taxon>Spermatophyta</taxon>
        <taxon>Magnoliopsida</taxon>
        <taxon>eudicotyledons</taxon>
        <taxon>Gunneridae</taxon>
        <taxon>Pentapetalae</taxon>
        <taxon>asterids</taxon>
        <taxon>lamiids</taxon>
        <taxon>Gentianales</taxon>
        <taxon>Rubiaceae</taxon>
        <taxon>Ixoroideae</taxon>
        <taxon>Gardenieae complex</taxon>
        <taxon>Bertiereae - Coffeeae clade</taxon>
        <taxon>Coffeeae</taxon>
        <taxon>Coffea</taxon>
    </lineage>
</organism>
<dbReference type="OrthoDB" id="5984008at2759"/>
<reference evidence="14" key="1">
    <citation type="journal article" date="2014" name="Science">
        <title>The coffee genome provides insight into the convergent evolution of caffeine biosynthesis.</title>
        <authorList>
            <person name="Denoeud F."/>
            <person name="Carretero-Paulet L."/>
            <person name="Dereeper A."/>
            <person name="Droc G."/>
            <person name="Guyot R."/>
            <person name="Pietrella M."/>
            <person name="Zheng C."/>
            <person name="Alberti A."/>
            <person name="Anthony F."/>
            <person name="Aprea G."/>
            <person name="Aury J.M."/>
            <person name="Bento P."/>
            <person name="Bernard M."/>
            <person name="Bocs S."/>
            <person name="Campa C."/>
            <person name="Cenci A."/>
            <person name="Combes M.C."/>
            <person name="Crouzillat D."/>
            <person name="Da Silva C."/>
            <person name="Daddiego L."/>
            <person name="De Bellis F."/>
            <person name="Dussert S."/>
            <person name="Garsmeur O."/>
            <person name="Gayraud T."/>
            <person name="Guignon V."/>
            <person name="Jahn K."/>
            <person name="Jamilloux V."/>
            <person name="Joet T."/>
            <person name="Labadie K."/>
            <person name="Lan T."/>
            <person name="Leclercq J."/>
            <person name="Lepelley M."/>
            <person name="Leroy T."/>
            <person name="Li L.T."/>
            <person name="Librado P."/>
            <person name="Lopez L."/>
            <person name="Munoz A."/>
            <person name="Noel B."/>
            <person name="Pallavicini A."/>
            <person name="Perrotta G."/>
            <person name="Poncet V."/>
            <person name="Pot D."/>
            <person name="Priyono X."/>
            <person name="Rigoreau M."/>
            <person name="Rouard M."/>
            <person name="Rozas J."/>
            <person name="Tranchant-Dubreuil C."/>
            <person name="VanBuren R."/>
            <person name="Zhang Q."/>
            <person name="Andrade A.C."/>
            <person name="Argout X."/>
            <person name="Bertrand B."/>
            <person name="de Kochko A."/>
            <person name="Graziosi G."/>
            <person name="Henry R.J."/>
            <person name="Jayarama X."/>
            <person name="Ming R."/>
            <person name="Nagai C."/>
            <person name="Rounsley S."/>
            <person name="Sankoff D."/>
            <person name="Giuliano G."/>
            <person name="Albert V.A."/>
            <person name="Wincker P."/>
            <person name="Lashermes P."/>
        </authorList>
    </citation>
    <scope>NUCLEOTIDE SEQUENCE [LARGE SCALE GENOMIC DNA]</scope>
    <source>
        <strain evidence="14">cv. DH200-94</strain>
    </source>
</reference>
<evidence type="ECO:0000313" key="13">
    <source>
        <dbReference type="EMBL" id="CDP05976.1"/>
    </source>
</evidence>
<name>A0A068UBV1_COFCA</name>
<feature type="transmembrane region" description="Helical" evidence="11">
    <location>
        <begin position="437"/>
        <end position="455"/>
    </location>
</feature>
<keyword evidence="9" id="KW-1071">Ligand-gated ion channel</keyword>
<keyword evidence="10" id="KW-0407">Ion channel</keyword>
<feature type="transmembrane region" description="Helical" evidence="11">
    <location>
        <begin position="584"/>
        <end position="604"/>
    </location>
</feature>
<feature type="transmembrane region" description="Helical" evidence="11">
    <location>
        <begin position="1168"/>
        <end position="1187"/>
    </location>
</feature>
<comment type="subcellular location">
    <subcellularLocation>
        <location evidence="1">Membrane</location>
        <topology evidence="1">Multi-pass membrane protein</topology>
    </subcellularLocation>
</comment>
<dbReference type="Pfam" id="PF01094">
    <property type="entry name" value="ANF_receptor"/>
    <property type="match status" value="2"/>
</dbReference>
<feature type="transmembrane region" description="Helical" evidence="11">
    <location>
        <begin position="406"/>
        <end position="425"/>
    </location>
</feature>
<dbReference type="FunFam" id="1.10.287.70:FF:000172">
    <property type="entry name" value="Glutamate receptor"/>
    <property type="match status" value="2"/>
</dbReference>
<evidence type="ECO:0000256" key="4">
    <source>
        <dbReference type="ARBA" id="ARBA00022989"/>
    </source>
</evidence>
<sequence>MKAVAAMVQSWGWRRVNVIYEDTDSAVNGITPHLYDALQEVGAQISHLTALPSFPNASMLCGELAKLKAEQCRIFVVHASLALAERIFQMAKGMKMMEQCYVWITTDSVTGLVHSMDVSMMSSMQGVLGVERYYHDKGRKYQDFYGRFQYEFGLKYPEEKNHEPGISALEAYDATWTVALAMKEGKINHQHLLDKLSITDFSRLSGKIQFSEQRLAPSVNIFRIINVVGRSYLELGIWSDGIGFSVEVGENAKNNVSMEIFGKLFWPGGPLNAPRGWDIATVANAMRIGVPNASLIKRFVDVEYDPLTKSYAVSGFSIDVFKETVSYLPYFLPYSFIPFDGTYDALVEQVRLKNFDAAVGDIAIISKRCVDADFTHPHIESGLVLIVPIQSQSNRSWLFLKPFTKAMWFLIASINVYNGFVIWMIERNYCSELKGSPLNQIGTLLWLAFATLFSPQGEKLHSNLSRAATLVWLFVALIISQSYTASLTSMLTVPRLEPKVANIDTLRNSNAVIGYSRKTFVKDYLLNVLHFNPNNIKNFSSFKECAEDLKNGRIAGAFLEVPTSKVFLAKYCKSFMTTGPTYKFGGYGYVILYPFSFIELYSMAPTYADLLLLLLSALAIINLDQIFMANGGMHNSKTENVEAVKGIDVGAIVDLSARIGKEEAVAMQMAAEDVGNQTRRRLTLLLKNSQGEAVQAVLAARHLIKKKQVLAILGPGSGEETFSVAEVGTQFDVPILSLADSCPSWGTKRWPFLVQASPSKNLQMKAVAAIVQSWGWRRVNVIYEDIDSSADGITPQLYDALQEVGAQISHLTALPSLANASTLSEELHMLKRDQCRVFVVHVTLALGERLFNMAKEKKMMERGYVWITTDSLTSLVHSMDASTISSMQGVLGIKSYYDDKGQKYQDFYQRFQYKFGLKHPKEKNHEPGNSALEAYDAIWTVALALQEGNINHQLLLDKISTANFTGASGKIHFSEQRLAPVTVFQIINVIGRSYREVGFWSYGKGFSMSVDETAQWNVSMGVLGQLFWPGGPPDTPKGWDIPTVSTPLRIGVPGAPLVKYFVKVEIDPITKGYSFSGFSVDVFRESVKYLPYFLHYDFIPFEGTYDALLEQVRLKNFDAAVGDIAIVSERYVDADFTQPHTESGLVLIVPTQSQSKKGWLFLEPFTRAMWLLTALVHIYNGFVIWMIERNYCPELKGSPLNQIGTLLWLAFATIFSLHGDRLHSNLSRMATVVWLFVAVIISQSYTASLTSMLTLPRLEPKVANIETLRNSNAVIGHSSKAFVRSYLLNVLHFNPNNIKNFSSFEECAEDLKNGRIAGAFLEVPTSKVFLGKYCKSFMTAGPTYKAGGYGFAFSKGSPLIADMDEALLKVFESGRLKELEDNMTAIEKCVEIESESETLRLSPSSFYILFMFTGGTSTAALAIYFVHSKYKADNTAMPEHKRIWLLILLVLKHWRNKRAQFPRNVSLAEPPVDASSHV</sequence>
<dbReference type="SUPFAM" id="SSF53850">
    <property type="entry name" value="Periplasmic binding protein-like II"/>
    <property type="match status" value="2"/>
</dbReference>
<keyword evidence="5" id="KW-0406">Ion transport</keyword>
<dbReference type="InterPro" id="IPR044440">
    <property type="entry name" value="GABAb_receptor_plant_PBP1"/>
</dbReference>
<keyword evidence="6 11" id="KW-0472">Membrane</keyword>
<feature type="transmembrane region" description="Helical" evidence="11">
    <location>
        <begin position="1406"/>
        <end position="1427"/>
    </location>
</feature>
<dbReference type="FunFam" id="3.40.190.10:FF:000054">
    <property type="entry name" value="Glutamate receptor"/>
    <property type="match status" value="1"/>
</dbReference>
<keyword evidence="14" id="KW-1185">Reference proteome</keyword>
<dbReference type="Gene3D" id="3.40.190.10">
    <property type="entry name" value="Periplasmic binding protein-like II"/>
    <property type="match status" value="3"/>
</dbReference>
<dbReference type="Pfam" id="PF00060">
    <property type="entry name" value="Lig_chan"/>
    <property type="match status" value="2"/>
</dbReference>
<dbReference type="Gene3D" id="1.10.287.70">
    <property type="match status" value="2"/>
</dbReference>
<dbReference type="InParanoid" id="A0A068UBV1"/>
<accession>A0A068UBV1</accession>
<keyword evidence="4 11" id="KW-1133">Transmembrane helix</keyword>